<dbReference type="Gene3D" id="3.40.1440.10">
    <property type="entry name" value="GIY-YIG endonuclease"/>
    <property type="match status" value="1"/>
</dbReference>
<dbReference type="CDD" id="cd10446">
    <property type="entry name" value="GIY-YIG_unchar_1"/>
    <property type="match status" value="1"/>
</dbReference>
<name>A0A412RXR2_9FIRM</name>
<evidence type="ECO:0000313" key="4">
    <source>
        <dbReference type="Proteomes" id="UP000283501"/>
    </source>
</evidence>
<comment type="caution">
    <text evidence="2">The sequence shown here is derived from an EMBL/GenBank/DDBJ whole genome shotgun (WGS) entry which is preliminary data.</text>
</comment>
<dbReference type="Proteomes" id="UP000283765">
    <property type="component" value="Unassembled WGS sequence"/>
</dbReference>
<dbReference type="Pfam" id="PF01541">
    <property type="entry name" value="GIY-YIG"/>
    <property type="match status" value="1"/>
</dbReference>
<evidence type="ECO:0000313" key="5">
    <source>
        <dbReference type="Proteomes" id="UP000283765"/>
    </source>
</evidence>
<evidence type="ECO:0000313" key="2">
    <source>
        <dbReference type="EMBL" id="RGU28483.1"/>
    </source>
</evidence>
<gene>
    <name evidence="3" type="ORF">DW703_15675</name>
    <name evidence="2" type="ORF">DWW89_01945</name>
</gene>
<dbReference type="RefSeq" id="WP_117992960.1">
    <property type="nucleotide sequence ID" value="NZ_QRXR01000002.1"/>
</dbReference>
<dbReference type="InterPro" id="IPR035901">
    <property type="entry name" value="GIY-YIG_endonuc_sf"/>
</dbReference>
<dbReference type="SUPFAM" id="SSF82771">
    <property type="entry name" value="GIY-YIG endonuclease"/>
    <property type="match status" value="1"/>
</dbReference>
<organism evidence="2 5">
    <name type="scientific">Agathobacter rectalis</name>
    <dbReference type="NCBI Taxonomy" id="39491"/>
    <lineage>
        <taxon>Bacteria</taxon>
        <taxon>Bacillati</taxon>
        <taxon>Bacillota</taxon>
        <taxon>Clostridia</taxon>
        <taxon>Lachnospirales</taxon>
        <taxon>Lachnospiraceae</taxon>
        <taxon>Agathobacter</taxon>
    </lineage>
</organism>
<dbReference type="Proteomes" id="UP000283501">
    <property type="component" value="Unassembled WGS sequence"/>
</dbReference>
<protein>
    <submittedName>
        <fullName evidence="2">GIY-YIG nuclease family protein</fullName>
    </submittedName>
</protein>
<proteinExistence type="predicted"/>
<reference evidence="4 5" key="1">
    <citation type="submission" date="2018-08" db="EMBL/GenBank/DDBJ databases">
        <title>A genome reference for cultivated species of the human gut microbiota.</title>
        <authorList>
            <person name="Zou Y."/>
            <person name="Xue W."/>
            <person name="Luo G."/>
        </authorList>
    </citation>
    <scope>NUCLEOTIDE SEQUENCE [LARGE SCALE GENOMIC DNA]</scope>
    <source>
        <strain evidence="2 5">AF17-27</strain>
        <strain evidence="3 4">AM26-2LB</strain>
    </source>
</reference>
<dbReference type="EMBL" id="QRXR01000002">
    <property type="protein sequence ID" value="RGU28483.1"/>
    <property type="molecule type" value="Genomic_DNA"/>
</dbReference>
<dbReference type="AlphaFoldDB" id="A0A412RXR2"/>
<dbReference type="EMBL" id="QSKY01000037">
    <property type="protein sequence ID" value="RHE99508.1"/>
    <property type="molecule type" value="Genomic_DNA"/>
</dbReference>
<evidence type="ECO:0000313" key="3">
    <source>
        <dbReference type="EMBL" id="RHE99508.1"/>
    </source>
</evidence>
<accession>A0A412RXR2</accession>
<feature type="domain" description="GIY-YIG" evidence="1">
    <location>
        <begin position="172"/>
        <end position="265"/>
    </location>
</feature>
<dbReference type="PROSITE" id="PS50164">
    <property type="entry name" value="GIY_YIG"/>
    <property type="match status" value="1"/>
</dbReference>
<evidence type="ECO:0000259" key="1">
    <source>
        <dbReference type="PROSITE" id="PS50164"/>
    </source>
</evidence>
<dbReference type="InterPro" id="IPR000305">
    <property type="entry name" value="GIY-YIG_endonuc"/>
</dbReference>
<sequence>MKVKDVLPFLKEKELEFKVHCGRGSTDTFLPLRLFLQDQSKYKVWQEEQTQKNFQRKYILSLIYWHKDEWIFAGIYESISVKETPNGPFKYRYDTKLVNIGTDLIGKMIIGFKKDFRASYLCLENYIEDFEVLEITRDVCKTEFPGYDKVNVTWEELSGLIDTDAWKTALANQKGVYLITDSSNGKKYVGSATGENMIWGRWKDYIANGNGGNIELKSFDFEYIQKNFRYSIFEIYKSTTDDDAILERESWWKELLMTRQFGYNKN</sequence>